<dbReference type="AlphaFoldDB" id="A0A1M6D7S6"/>
<dbReference type="SMART" id="SM00062">
    <property type="entry name" value="PBPb"/>
    <property type="match status" value="1"/>
</dbReference>
<protein>
    <submittedName>
        <fullName evidence="4">Amino acid ABC transporter substrate-binding protein, PAAT family (TC 3.A.1.3.-)</fullName>
    </submittedName>
</protein>
<dbReference type="Gene3D" id="3.40.190.10">
    <property type="entry name" value="Periplasmic binding protein-like II"/>
    <property type="match status" value="2"/>
</dbReference>
<sequence length="286" mass="31017">MGTSNSGRRAILGGGAVVLAAAPLAAPAVAQGAGNTLQAIRDRGELRVGVAPGEPWFFRDQRSEQWHGIGWGVAVAIARELNVKPVPVETTWGNAVAGLQAGQFDVMFVLDATPQRALAVDFPVQPMFYYAQGLLVRPGLTVKAWEDVNKPEIRLGVVLGTSPDRDVTARLPRAQIERFPTADETAAAFQAGRVDAISLFHPALVMLRARVRRGTVLLPEPVRAASTSAGVRREADKSWRDWLGLTLAHLYSTGETQKIYEEYLAFRGVEAGQAPPVMREMWQSRG</sequence>
<dbReference type="InterPro" id="IPR001638">
    <property type="entry name" value="Solute-binding_3/MltF_N"/>
</dbReference>
<dbReference type="EMBL" id="FQZF01000004">
    <property type="protein sequence ID" value="SHI69243.1"/>
    <property type="molecule type" value="Genomic_DNA"/>
</dbReference>
<keyword evidence="5" id="KW-1185">Reference proteome</keyword>
<evidence type="ECO:0000256" key="2">
    <source>
        <dbReference type="SAM" id="SignalP"/>
    </source>
</evidence>
<feature type="domain" description="Solute-binding protein family 3/N-terminal" evidence="3">
    <location>
        <begin position="45"/>
        <end position="267"/>
    </location>
</feature>
<feature type="signal peptide" evidence="2">
    <location>
        <begin position="1"/>
        <end position="30"/>
    </location>
</feature>
<feature type="chain" id="PRO_5012793651" evidence="2">
    <location>
        <begin position="31"/>
        <end position="286"/>
    </location>
</feature>
<accession>A0A1M6D7S6</accession>
<dbReference type="PANTHER" id="PTHR35936:SF17">
    <property type="entry name" value="ARGININE-BINDING EXTRACELLULAR PROTEIN ARTP"/>
    <property type="match status" value="1"/>
</dbReference>
<gene>
    <name evidence="4" type="ORF">SAMN02745194_00847</name>
</gene>
<dbReference type="PANTHER" id="PTHR35936">
    <property type="entry name" value="MEMBRANE-BOUND LYTIC MUREIN TRANSGLYCOSYLASE F"/>
    <property type="match status" value="1"/>
</dbReference>
<proteinExistence type="predicted"/>
<dbReference type="SUPFAM" id="SSF53850">
    <property type="entry name" value="Periplasmic binding protein-like II"/>
    <property type="match status" value="1"/>
</dbReference>
<reference evidence="4 5" key="1">
    <citation type="submission" date="2016-11" db="EMBL/GenBank/DDBJ databases">
        <authorList>
            <person name="Jaros S."/>
            <person name="Januszkiewicz K."/>
            <person name="Wedrychowicz H."/>
        </authorList>
    </citation>
    <scope>NUCLEOTIDE SEQUENCE [LARGE SCALE GENOMIC DNA]</scope>
    <source>
        <strain evidence="4 5">DSM 14916</strain>
    </source>
</reference>
<keyword evidence="1 2" id="KW-0732">Signal</keyword>
<dbReference type="Pfam" id="PF00497">
    <property type="entry name" value="SBP_bac_3"/>
    <property type="match status" value="1"/>
</dbReference>
<dbReference type="RefSeq" id="WP_073131804.1">
    <property type="nucleotide sequence ID" value="NZ_FQZF01000004.1"/>
</dbReference>
<dbReference type="Proteomes" id="UP000184387">
    <property type="component" value="Unassembled WGS sequence"/>
</dbReference>
<dbReference type="InterPro" id="IPR006311">
    <property type="entry name" value="TAT_signal"/>
</dbReference>
<dbReference type="PROSITE" id="PS51318">
    <property type="entry name" value="TAT"/>
    <property type="match status" value="1"/>
</dbReference>
<name>A0A1M6D7S6_9PROT</name>
<evidence type="ECO:0000313" key="4">
    <source>
        <dbReference type="EMBL" id="SHI69243.1"/>
    </source>
</evidence>
<dbReference type="STRING" id="198092.SAMN02745194_00847"/>
<evidence type="ECO:0000259" key="3">
    <source>
        <dbReference type="SMART" id="SM00062"/>
    </source>
</evidence>
<evidence type="ECO:0000313" key="5">
    <source>
        <dbReference type="Proteomes" id="UP000184387"/>
    </source>
</evidence>
<organism evidence="4 5">
    <name type="scientific">Muricoccus roseus</name>
    <dbReference type="NCBI Taxonomy" id="198092"/>
    <lineage>
        <taxon>Bacteria</taxon>
        <taxon>Pseudomonadati</taxon>
        <taxon>Pseudomonadota</taxon>
        <taxon>Alphaproteobacteria</taxon>
        <taxon>Acetobacterales</taxon>
        <taxon>Roseomonadaceae</taxon>
        <taxon>Muricoccus</taxon>
    </lineage>
</organism>
<evidence type="ECO:0000256" key="1">
    <source>
        <dbReference type="ARBA" id="ARBA00022729"/>
    </source>
</evidence>
<dbReference type="OrthoDB" id="9807134at2"/>